<name>A0A0F9V0Q7_9ZZZZ</name>
<comment type="caution">
    <text evidence="2">The sequence shown here is derived from an EMBL/GenBank/DDBJ whole genome shotgun (WGS) entry which is preliminary data.</text>
</comment>
<keyword evidence="1" id="KW-0812">Transmembrane</keyword>
<dbReference type="EMBL" id="LAZR01000483">
    <property type="protein sequence ID" value="KKN67111.1"/>
    <property type="molecule type" value="Genomic_DNA"/>
</dbReference>
<evidence type="ECO:0000256" key="1">
    <source>
        <dbReference type="SAM" id="Phobius"/>
    </source>
</evidence>
<feature type="transmembrane region" description="Helical" evidence="1">
    <location>
        <begin position="6"/>
        <end position="25"/>
    </location>
</feature>
<keyword evidence="1" id="KW-1133">Transmembrane helix</keyword>
<sequence length="102" mass="11393">MDEKYILLVAVIIGLSLGLFIGSIISPTPNVELIPIETIESNECFENYQKQRQNLVLFYQGLAIGQGVDLNDVNVQIQLKQLIDLDSLPLLLEAYECENQVG</sequence>
<proteinExistence type="predicted"/>
<keyword evidence="1" id="KW-0472">Membrane</keyword>
<organism evidence="2">
    <name type="scientific">marine sediment metagenome</name>
    <dbReference type="NCBI Taxonomy" id="412755"/>
    <lineage>
        <taxon>unclassified sequences</taxon>
        <taxon>metagenomes</taxon>
        <taxon>ecological metagenomes</taxon>
    </lineage>
</organism>
<evidence type="ECO:0000313" key="2">
    <source>
        <dbReference type="EMBL" id="KKN67111.1"/>
    </source>
</evidence>
<protein>
    <submittedName>
        <fullName evidence="2">Uncharacterized protein</fullName>
    </submittedName>
</protein>
<accession>A0A0F9V0Q7</accession>
<reference evidence="2" key="1">
    <citation type="journal article" date="2015" name="Nature">
        <title>Complex archaea that bridge the gap between prokaryotes and eukaryotes.</title>
        <authorList>
            <person name="Spang A."/>
            <person name="Saw J.H."/>
            <person name="Jorgensen S.L."/>
            <person name="Zaremba-Niedzwiedzka K."/>
            <person name="Martijn J."/>
            <person name="Lind A.E."/>
            <person name="van Eijk R."/>
            <person name="Schleper C."/>
            <person name="Guy L."/>
            <person name="Ettema T.J."/>
        </authorList>
    </citation>
    <scope>NUCLEOTIDE SEQUENCE</scope>
</reference>
<dbReference type="AlphaFoldDB" id="A0A0F9V0Q7"/>
<gene>
    <name evidence="2" type="ORF">LCGC14_0464580</name>
</gene>